<feature type="compositionally biased region" description="Polar residues" evidence="1">
    <location>
        <begin position="206"/>
        <end position="234"/>
    </location>
</feature>
<feature type="region of interest" description="Disordered" evidence="1">
    <location>
        <begin position="197"/>
        <end position="234"/>
    </location>
</feature>
<dbReference type="PANTHER" id="PTHR40640">
    <property type="entry name" value="ANCHORED GLYCOPROTEIN, PUTATIVE (AFU_ORTHOLOGUE AFUA_8G04860)-RELATED"/>
    <property type="match status" value="1"/>
</dbReference>
<evidence type="ECO:0000313" key="3">
    <source>
        <dbReference type="EMBL" id="KAK4182566.1"/>
    </source>
</evidence>
<reference evidence="3" key="2">
    <citation type="submission" date="2023-05" db="EMBL/GenBank/DDBJ databases">
        <authorList>
            <consortium name="Lawrence Berkeley National Laboratory"/>
            <person name="Steindorff A."/>
            <person name="Hensen N."/>
            <person name="Bonometti L."/>
            <person name="Westerberg I."/>
            <person name="Brannstrom I.O."/>
            <person name="Guillou S."/>
            <person name="Cros-Aarteil S."/>
            <person name="Calhoun S."/>
            <person name="Haridas S."/>
            <person name="Kuo A."/>
            <person name="Mondo S."/>
            <person name="Pangilinan J."/>
            <person name="Riley R."/>
            <person name="Labutti K."/>
            <person name="Andreopoulos B."/>
            <person name="Lipzen A."/>
            <person name="Chen C."/>
            <person name="Yanf M."/>
            <person name="Daum C."/>
            <person name="Ng V."/>
            <person name="Clum A."/>
            <person name="Ohm R."/>
            <person name="Martin F."/>
            <person name="Silar P."/>
            <person name="Natvig D."/>
            <person name="Lalanne C."/>
            <person name="Gautier V."/>
            <person name="Ament-Velasquez S.L."/>
            <person name="Kruys A."/>
            <person name="Hutchinson M.I."/>
            <person name="Powell A.J."/>
            <person name="Barry K."/>
            <person name="Miller A.N."/>
            <person name="Grigoriev I.V."/>
            <person name="Debuchy R."/>
            <person name="Gladieux P."/>
            <person name="Thoren M.H."/>
            <person name="Johannesson H."/>
        </authorList>
    </citation>
    <scope>NUCLEOTIDE SEQUENCE</scope>
    <source>
        <strain evidence="3">PSN309</strain>
    </source>
</reference>
<comment type="caution">
    <text evidence="3">The sequence shown here is derived from an EMBL/GenBank/DDBJ whole genome shotgun (WGS) entry which is preliminary data.</text>
</comment>
<evidence type="ECO:0000313" key="4">
    <source>
        <dbReference type="Proteomes" id="UP001302126"/>
    </source>
</evidence>
<gene>
    <name evidence="3" type="ORF">QBC35DRAFT_457169</name>
</gene>
<dbReference type="Proteomes" id="UP001302126">
    <property type="component" value="Unassembled WGS sequence"/>
</dbReference>
<sequence>MPSKPTTAQATSLLALIASARAVAISTSTVVTVWNPEDLGGYGYQTFASVIGADATATTYSLNCGVGVDTDHQWLPNDGCGEWRHVTLTAGPSTARIRASNNWSRGFDCDIFGTTSASCNFILDGDRTKDNMIAGPGTWPAYIPDEDDEDLYSGTWFPEWYQAVTVTAGIEKLSGGGKQKAQTNLNTAASATTTTVASGAGETGFPASTGSSPVSPGVQETDTPSASGSTAVPTSGAGSLLNAAGVRTLGAIGVAAFLGLTLA</sequence>
<name>A0AAN6WJT1_9PEZI</name>
<dbReference type="EMBL" id="MU864640">
    <property type="protein sequence ID" value="KAK4182566.1"/>
    <property type="molecule type" value="Genomic_DNA"/>
</dbReference>
<keyword evidence="4" id="KW-1185">Reference proteome</keyword>
<evidence type="ECO:0000256" key="2">
    <source>
        <dbReference type="SAM" id="SignalP"/>
    </source>
</evidence>
<dbReference type="AlphaFoldDB" id="A0AAN6WJT1"/>
<proteinExistence type="predicted"/>
<feature type="chain" id="PRO_5042816912" description="Cell wall protein" evidence="2">
    <location>
        <begin position="23"/>
        <end position="263"/>
    </location>
</feature>
<feature type="signal peptide" evidence="2">
    <location>
        <begin position="1"/>
        <end position="22"/>
    </location>
</feature>
<evidence type="ECO:0008006" key="5">
    <source>
        <dbReference type="Google" id="ProtNLM"/>
    </source>
</evidence>
<protein>
    <recommendedName>
        <fullName evidence="5">Cell wall protein</fullName>
    </recommendedName>
</protein>
<dbReference type="PANTHER" id="PTHR40640:SF1">
    <property type="entry name" value="ANCHORED GLYCOPROTEIN, PUTATIVE (AFU_ORTHOLOGUE AFUA_8G04860)-RELATED"/>
    <property type="match status" value="1"/>
</dbReference>
<reference evidence="3" key="1">
    <citation type="journal article" date="2023" name="Mol. Phylogenet. Evol.">
        <title>Genome-scale phylogeny and comparative genomics of the fungal order Sordariales.</title>
        <authorList>
            <person name="Hensen N."/>
            <person name="Bonometti L."/>
            <person name="Westerberg I."/>
            <person name="Brannstrom I.O."/>
            <person name="Guillou S."/>
            <person name="Cros-Aarteil S."/>
            <person name="Calhoun S."/>
            <person name="Haridas S."/>
            <person name="Kuo A."/>
            <person name="Mondo S."/>
            <person name="Pangilinan J."/>
            <person name="Riley R."/>
            <person name="LaButti K."/>
            <person name="Andreopoulos B."/>
            <person name="Lipzen A."/>
            <person name="Chen C."/>
            <person name="Yan M."/>
            <person name="Daum C."/>
            <person name="Ng V."/>
            <person name="Clum A."/>
            <person name="Steindorff A."/>
            <person name="Ohm R.A."/>
            <person name="Martin F."/>
            <person name="Silar P."/>
            <person name="Natvig D.O."/>
            <person name="Lalanne C."/>
            <person name="Gautier V."/>
            <person name="Ament-Velasquez S.L."/>
            <person name="Kruys A."/>
            <person name="Hutchinson M.I."/>
            <person name="Powell A.J."/>
            <person name="Barry K."/>
            <person name="Miller A.N."/>
            <person name="Grigoriev I.V."/>
            <person name="Debuchy R."/>
            <person name="Gladieux P."/>
            <person name="Hiltunen Thoren M."/>
            <person name="Johannesson H."/>
        </authorList>
    </citation>
    <scope>NUCLEOTIDE SEQUENCE</scope>
    <source>
        <strain evidence="3">PSN309</strain>
    </source>
</reference>
<organism evidence="3 4">
    <name type="scientific">Podospora australis</name>
    <dbReference type="NCBI Taxonomy" id="1536484"/>
    <lineage>
        <taxon>Eukaryota</taxon>
        <taxon>Fungi</taxon>
        <taxon>Dikarya</taxon>
        <taxon>Ascomycota</taxon>
        <taxon>Pezizomycotina</taxon>
        <taxon>Sordariomycetes</taxon>
        <taxon>Sordariomycetidae</taxon>
        <taxon>Sordariales</taxon>
        <taxon>Podosporaceae</taxon>
        <taxon>Podospora</taxon>
    </lineage>
</organism>
<evidence type="ECO:0000256" key="1">
    <source>
        <dbReference type="SAM" id="MobiDB-lite"/>
    </source>
</evidence>
<keyword evidence="2" id="KW-0732">Signal</keyword>
<accession>A0AAN6WJT1</accession>